<dbReference type="AlphaFoldDB" id="X0YC85"/>
<feature type="transmembrane region" description="Helical" evidence="1">
    <location>
        <begin position="12"/>
        <end position="30"/>
    </location>
</feature>
<accession>X0YC85</accession>
<reference evidence="2" key="1">
    <citation type="journal article" date="2014" name="Front. Microbiol.">
        <title>High frequency of phylogenetically diverse reductive dehalogenase-homologous genes in deep subseafloor sedimentary metagenomes.</title>
        <authorList>
            <person name="Kawai M."/>
            <person name="Futagami T."/>
            <person name="Toyoda A."/>
            <person name="Takaki Y."/>
            <person name="Nishi S."/>
            <person name="Hori S."/>
            <person name="Arai W."/>
            <person name="Tsubouchi T."/>
            <person name="Morono Y."/>
            <person name="Uchiyama I."/>
            <person name="Ito T."/>
            <person name="Fujiyama A."/>
            <person name="Inagaki F."/>
            <person name="Takami H."/>
        </authorList>
    </citation>
    <scope>NUCLEOTIDE SEQUENCE</scope>
    <source>
        <strain evidence="2">Expedition CK06-06</strain>
    </source>
</reference>
<evidence type="ECO:0000313" key="2">
    <source>
        <dbReference type="EMBL" id="GAG53450.1"/>
    </source>
</evidence>
<organism evidence="2">
    <name type="scientific">marine sediment metagenome</name>
    <dbReference type="NCBI Taxonomy" id="412755"/>
    <lineage>
        <taxon>unclassified sequences</taxon>
        <taxon>metagenomes</taxon>
        <taxon>ecological metagenomes</taxon>
    </lineage>
</organism>
<keyword evidence="1" id="KW-0812">Transmembrane</keyword>
<evidence type="ECO:0000256" key="1">
    <source>
        <dbReference type="SAM" id="Phobius"/>
    </source>
</evidence>
<keyword evidence="1" id="KW-1133">Transmembrane helix</keyword>
<keyword evidence="1" id="KW-0472">Membrane</keyword>
<comment type="caution">
    <text evidence="2">The sequence shown here is derived from an EMBL/GenBank/DDBJ whole genome shotgun (WGS) entry which is preliminary data.</text>
</comment>
<protein>
    <submittedName>
        <fullName evidence="2">Uncharacterized protein</fullName>
    </submittedName>
</protein>
<sequence length="66" mass="7329">MSIKSLLITKAIDFVVYMIPFAVGMSFVRATVNELGGPGNTVFWSAFFVWMSVIFMVVDAVRGYAE</sequence>
<name>X0YC85_9ZZZZ</name>
<proteinExistence type="predicted"/>
<feature type="transmembrane region" description="Helical" evidence="1">
    <location>
        <begin position="42"/>
        <end position="61"/>
    </location>
</feature>
<gene>
    <name evidence="2" type="ORF">S01H1_76276</name>
</gene>
<dbReference type="EMBL" id="BARS01051175">
    <property type="protein sequence ID" value="GAG53450.1"/>
    <property type="molecule type" value="Genomic_DNA"/>
</dbReference>